<feature type="transmembrane region" description="Helical" evidence="2">
    <location>
        <begin position="115"/>
        <end position="134"/>
    </location>
</feature>
<evidence type="ECO:0000313" key="4">
    <source>
        <dbReference type="EMBL" id="WIM95200.1"/>
    </source>
</evidence>
<dbReference type="Proteomes" id="UP001240150">
    <property type="component" value="Chromosome"/>
</dbReference>
<feature type="region of interest" description="Disordered" evidence="1">
    <location>
        <begin position="1"/>
        <end position="82"/>
    </location>
</feature>
<evidence type="ECO:0000256" key="2">
    <source>
        <dbReference type="SAM" id="Phobius"/>
    </source>
</evidence>
<keyword evidence="2" id="KW-1133">Transmembrane helix</keyword>
<feature type="compositionally biased region" description="Low complexity" evidence="1">
    <location>
        <begin position="30"/>
        <end position="40"/>
    </location>
</feature>
<accession>A0ABY8WBM2</accession>
<sequence length="142" mass="15904">MSHPFPPPHGYTPHGEHPAGQPAYPPAPAPGQQVQQYPPQYGAPPVPGYPPQQYPPQPYPAQQYPPQQYPAPQYQPYPPQYAPQQPQIVIQNHTSAMAFGGGHGLRKRNSVGIHILLAIFTYGLGNIVYAWYVYDWNRRRGL</sequence>
<protein>
    <recommendedName>
        <fullName evidence="3">DUF8108 domain-containing protein</fullName>
    </recommendedName>
</protein>
<organism evidence="4 5">
    <name type="scientific">Actinoplanes oblitus</name>
    <dbReference type="NCBI Taxonomy" id="3040509"/>
    <lineage>
        <taxon>Bacteria</taxon>
        <taxon>Bacillati</taxon>
        <taxon>Actinomycetota</taxon>
        <taxon>Actinomycetes</taxon>
        <taxon>Micromonosporales</taxon>
        <taxon>Micromonosporaceae</taxon>
        <taxon>Actinoplanes</taxon>
    </lineage>
</organism>
<evidence type="ECO:0000259" key="3">
    <source>
        <dbReference type="Pfam" id="PF26438"/>
    </source>
</evidence>
<dbReference type="RefSeq" id="WP_284916491.1">
    <property type="nucleotide sequence ID" value="NZ_CP126980.1"/>
</dbReference>
<gene>
    <name evidence="4" type="ORF">ACTOB_007277</name>
</gene>
<evidence type="ECO:0000313" key="5">
    <source>
        <dbReference type="Proteomes" id="UP001240150"/>
    </source>
</evidence>
<keyword evidence="2" id="KW-0472">Membrane</keyword>
<evidence type="ECO:0000256" key="1">
    <source>
        <dbReference type="SAM" id="MobiDB-lite"/>
    </source>
</evidence>
<dbReference type="InterPro" id="IPR058962">
    <property type="entry name" value="DUF8108_N"/>
</dbReference>
<feature type="domain" description="DUF8108" evidence="3">
    <location>
        <begin position="107"/>
        <end position="135"/>
    </location>
</feature>
<keyword evidence="2" id="KW-0812">Transmembrane</keyword>
<name>A0ABY8WBM2_9ACTN</name>
<reference evidence="4 5" key="1">
    <citation type="submission" date="2023-06" db="EMBL/GenBank/DDBJ databases">
        <authorList>
            <person name="Yushchuk O."/>
            <person name="Binda E."/>
            <person name="Ruckert-Reed C."/>
            <person name="Fedorenko V."/>
            <person name="Kalinowski J."/>
            <person name="Marinelli F."/>
        </authorList>
    </citation>
    <scope>NUCLEOTIDE SEQUENCE [LARGE SCALE GENOMIC DNA]</scope>
    <source>
        <strain evidence="4 5">NRRL 3884</strain>
    </source>
</reference>
<dbReference type="EMBL" id="CP126980">
    <property type="protein sequence ID" value="WIM95200.1"/>
    <property type="molecule type" value="Genomic_DNA"/>
</dbReference>
<dbReference type="Pfam" id="PF26438">
    <property type="entry name" value="DUF8108_N"/>
    <property type="match status" value="1"/>
</dbReference>
<keyword evidence="5" id="KW-1185">Reference proteome</keyword>
<feature type="compositionally biased region" description="Pro residues" evidence="1">
    <location>
        <begin position="41"/>
        <end position="59"/>
    </location>
</feature>
<feature type="compositionally biased region" description="Pro residues" evidence="1">
    <location>
        <begin position="67"/>
        <end position="81"/>
    </location>
</feature>
<proteinExistence type="predicted"/>
<feature type="compositionally biased region" description="Pro residues" evidence="1">
    <location>
        <begin position="1"/>
        <end position="10"/>
    </location>
</feature>